<feature type="compositionally biased region" description="Acidic residues" evidence="1">
    <location>
        <begin position="142"/>
        <end position="156"/>
    </location>
</feature>
<accession>A0ABZ0ZX54</accession>
<feature type="compositionally biased region" description="Acidic residues" evidence="1">
    <location>
        <begin position="118"/>
        <end position="129"/>
    </location>
</feature>
<dbReference type="EMBL" id="OR941552">
    <property type="protein sequence ID" value="WQY99820.1"/>
    <property type="molecule type" value="Genomic_DNA"/>
</dbReference>
<feature type="region of interest" description="Disordered" evidence="1">
    <location>
        <begin position="95"/>
        <end position="187"/>
    </location>
</feature>
<evidence type="ECO:0000313" key="3">
    <source>
        <dbReference type="Proteomes" id="UP001325719"/>
    </source>
</evidence>
<evidence type="ECO:0000313" key="2">
    <source>
        <dbReference type="EMBL" id="WQY99820.1"/>
    </source>
</evidence>
<evidence type="ECO:0000256" key="1">
    <source>
        <dbReference type="SAM" id="MobiDB-lite"/>
    </source>
</evidence>
<protein>
    <submittedName>
        <fullName evidence="2">Uncharacterized protein</fullName>
    </submittedName>
</protein>
<name>A0ABZ0ZX54_9CAUD</name>
<feature type="region of interest" description="Disordered" evidence="1">
    <location>
        <begin position="1"/>
        <end position="50"/>
    </location>
</feature>
<keyword evidence="3" id="KW-1185">Reference proteome</keyword>
<feature type="compositionally biased region" description="Acidic residues" evidence="1">
    <location>
        <begin position="163"/>
        <end position="181"/>
    </location>
</feature>
<proteinExistence type="predicted"/>
<dbReference type="Proteomes" id="UP001325719">
    <property type="component" value="Segment"/>
</dbReference>
<organism evidence="2 3">
    <name type="scientific">Microbacterium phage MO526</name>
    <dbReference type="NCBI Taxonomy" id="3108092"/>
    <lineage>
        <taxon>Viruses</taxon>
        <taxon>Duplodnaviria</taxon>
        <taxon>Heunggongvirae</taxon>
        <taxon>Uroviricota</taxon>
        <taxon>Caudoviricetes</taxon>
        <taxon>Kutznervirinae</taxon>
        <taxon>Kozievirus</taxon>
        <taxon>Kozievirus MO526</taxon>
    </lineage>
</organism>
<sequence>MHNDGTGPRYDYPPRIDRNSARRPEPDEIVSDDPNGEPVEIVGEPIDPSDREAALAAAIERGYDEADLIDSDGNPLDAAGIWRSLTVEGGAEVVFADGSTAPIGEDGLPILTERADADAEADAEADAADAETHEDAPSGTETSEDDSEGAEGDESAPEAPEGAGDDPDENDDEPEAVEDAGYDPAPQTVAEVQAYLADHPDQTDFVLTRERGGKARVSLIGA</sequence>
<feature type="compositionally biased region" description="Basic and acidic residues" evidence="1">
    <location>
        <begin position="12"/>
        <end position="26"/>
    </location>
</feature>
<reference evidence="2 3" key="1">
    <citation type="submission" date="2023-12" db="EMBL/GenBank/DDBJ databases">
        <authorList>
            <person name="Wang F."/>
            <person name="Yu X."/>
            <person name="Gao C."/>
        </authorList>
    </citation>
    <scope>NUCLEOTIDE SEQUENCE [LARGE SCALE GENOMIC DNA]</scope>
</reference>